<dbReference type="AlphaFoldDB" id="A0A445A2H0"/>
<dbReference type="Proteomes" id="UP000289738">
    <property type="component" value="Chromosome B03"/>
</dbReference>
<gene>
    <name evidence="2" type="ORF">Ahy_B03g065723</name>
</gene>
<feature type="region of interest" description="Disordered" evidence="1">
    <location>
        <begin position="1"/>
        <end position="74"/>
    </location>
</feature>
<organism evidence="2 3">
    <name type="scientific">Arachis hypogaea</name>
    <name type="common">Peanut</name>
    <dbReference type="NCBI Taxonomy" id="3818"/>
    <lineage>
        <taxon>Eukaryota</taxon>
        <taxon>Viridiplantae</taxon>
        <taxon>Streptophyta</taxon>
        <taxon>Embryophyta</taxon>
        <taxon>Tracheophyta</taxon>
        <taxon>Spermatophyta</taxon>
        <taxon>Magnoliopsida</taxon>
        <taxon>eudicotyledons</taxon>
        <taxon>Gunneridae</taxon>
        <taxon>Pentapetalae</taxon>
        <taxon>rosids</taxon>
        <taxon>fabids</taxon>
        <taxon>Fabales</taxon>
        <taxon>Fabaceae</taxon>
        <taxon>Papilionoideae</taxon>
        <taxon>50 kb inversion clade</taxon>
        <taxon>dalbergioids sensu lato</taxon>
        <taxon>Dalbergieae</taxon>
        <taxon>Pterocarpus clade</taxon>
        <taxon>Arachis</taxon>
    </lineage>
</organism>
<evidence type="ECO:0000313" key="2">
    <source>
        <dbReference type="EMBL" id="RYR20552.1"/>
    </source>
</evidence>
<feature type="compositionally biased region" description="Basic and acidic residues" evidence="1">
    <location>
        <begin position="58"/>
        <end position="69"/>
    </location>
</feature>
<dbReference type="EMBL" id="SDMP01000013">
    <property type="protein sequence ID" value="RYR20552.1"/>
    <property type="molecule type" value="Genomic_DNA"/>
</dbReference>
<feature type="compositionally biased region" description="Polar residues" evidence="1">
    <location>
        <begin position="46"/>
        <end position="57"/>
    </location>
</feature>
<accession>A0A445A2H0</accession>
<keyword evidence="3" id="KW-1185">Reference proteome</keyword>
<evidence type="ECO:0000256" key="1">
    <source>
        <dbReference type="SAM" id="MobiDB-lite"/>
    </source>
</evidence>
<sequence>MPRGAQISHEQPRDRAPPFSSSTNSAPASRINEPFCAMRNDRRLAPSSTSDDPQTPTERTETWHRDQDGVTKGSKLSVKEAIALPPNTKIILLFNKELQPTDQAAGLLSSFLGSLGADYSQFSICKGSWKNVNKTNKEHA</sequence>
<protein>
    <submittedName>
        <fullName evidence="2">Uncharacterized protein</fullName>
    </submittedName>
</protein>
<evidence type="ECO:0000313" key="3">
    <source>
        <dbReference type="Proteomes" id="UP000289738"/>
    </source>
</evidence>
<comment type="caution">
    <text evidence="2">The sequence shown here is derived from an EMBL/GenBank/DDBJ whole genome shotgun (WGS) entry which is preliminary data.</text>
</comment>
<name>A0A445A2H0_ARAHY</name>
<proteinExistence type="predicted"/>
<reference evidence="2 3" key="1">
    <citation type="submission" date="2019-01" db="EMBL/GenBank/DDBJ databases">
        <title>Sequencing of cultivated peanut Arachis hypogaea provides insights into genome evolution and oil improvement.</title>
        <authorList>
            <person name="Chen X."/>
        </authorList>
    </citation>
    <scope>NUCLEOTIDE SEQUENCE [LARGE SCALE GENOMIC DNA]</scope>
    <source>
        <strain evidence="3">cv. Fuhuasheng</strain>
        <tissue evidence="2">Leaves</tissue>
    </source>
</reference>